<evidence type="ECO:0000313" key="3">
    <source>
        <dbReference type="EMBL" id="NJA88083.1"/>
    </source>
</evidence>
<dbReference type="RefSeq" id="WP_153590160.1">
    <property type="nucleotide sequence ID" value="NZ_JAATWB010000001.1"/>
</dbReference>
<dbReference type="InterPro" id="IPR007712">
    <property type="entry name" value="RelE/ParE_toxin"/>
</dbReference>
<keyword evidence="4" id="KW-1185">Reference proteome</keyword>
<accession>A0ABX0WI05</accession>
<protein>
    <submittedName>
        <fullName evidence="3">Type II toxin-antitoxin system RelE/ParE family toxin</fullName>
    </submittedName>
</protein>
<gene>
    <name evidence="3" type="ORF">HCX48_02455</name>
</gene>
<dbReference type="PANTHER" id="PTHR33755">
    <property type="entry name" value="TOXIN PARE1-RELATED"/>
    <property type="match status" value="1"/>
</dbReference>
<dbReference type="InterPro" id="IPR051803">
    <property type="entry name" value="TA_system_RelE-like_toxin"/>
</dbReference>
<proteinExistence type="inferred from homology"/>
<sequence length="97" mass="11142">MKAVFLKAAQAELDAAVDYYADHASDRVAEAFLQDALQTRQRLIEHPEIGNAVSKRLRTLAFKHFPYSLIYRFSADAISIHAVAHQRRRPGYWTGRR</sequence>
<evidence type="ECO:0000313" key="4">
    <source>
        <dbReference type="Proteomes" id="UP000720344"/>
    </source>
</evidence>
<dbReference type="Gene3D" id="3.30.2310.20">
    <property type="entry name" value="RelE-like"/>
    <property type="match status" value="1"/>
</dbReference>
<organism evidence="3 4">
    <name type="scientific">Rhodocyclus gracilis</name>
    <dbReference type="NCBI Taxonomy" id="2929842"/>
    <lineage>
        <taxon>Bacteria</taxon>
        <taxon>Pseudomonadati</taxon>
        <taxon>Pseudomonadota</taxon>
        <taxon>Betaproteobacteria</taxon>
        <taxon>Rhodocyclales</taxon>
        <taxon>Rhodocyclaceae</taxon>
        <taxon>Rhodocyclus</taxon>
    </lineage>
</organism>
<evidence type="ECO:0000256" key="1">
    <source>
        <dbReference type="ARBA" id="ARBA00006226"/>
    </source>
</evidence>
<comment type="similarity">
    <text evidence="1">Belongs to the RelE toxin family.</text>
</comment>
<reference evidence="4" key="1">
    <citation type="submission" date="2020-03" db="EMBL/GenBank/DDBJ databases">
        <title>Whole-genome sequence of the purple nonsulfur bacterium Rhodocyclus tenuis DSM112.</title>
        <authorList>
            <person name="Kyndt J.A."/>
            <person name="Meyer T.E."/>
        </authorList>
    </citation>
    <scope>NUCLEOTIDE SEQUENCE [LARGE SCALE GENOMIC DNA]</scope>
    <source>
        <strain evidence="4">DSM 112</strain>
    </source>
</reference>
<dbReference type="InterPro" id="IPR035093">
    <property type="entry name" value="RelE/ParE_toxin_dom_sf"/>
</dbReference>
<dbReference type="EMBL" id="JAATWB010000001">
    <property type="protein sequence ID" value="NJA88083.1"/>
    <property type="molecule type" value="Genomic_DNA"/>
</dbReference>
<comment type="caution">
    <text evidence="3">The sequence shown here is derived from an EMBL/GenBank/DDBJ whole genome shotgun (WGS) entry which is preliminary data.</text>
</comment>
<name>A0ABX0WI05_9RHOO</name>
<evidence type="ECO:0000256" key="2">
    <source>
        <dbReference type="ARBA" id="ARBA00022649"/>
    </source>
</evidence>
<dbReference type="Pfam" id="PF05016">
    <property type="entry name" value="ParE_toxin"/>
    <property type="match status" value="1"/>
</dbReference>
<keyword evidence="2" id="KW-1277">Toxin-antitoxin system</keyword>
<dbReference type="Proteomes" id="UP000720344">
    <property type="component" value="Unassembled WGS sequence"/>
</dbReference>